<organism evidence="1 2">
    <name type="scientific">Vibrio japonicus</name>
    <dbReference type="NCBI Taxonomy" id="1824638"/>
    <lineage>
        <taxon>Bacteria</taxon>
        <taxon>Pseudomonadati</taxon>
        <taxon>Pseudomonadota</taxon>
        <taxon>Gammaproteobacteria</taxon>
        <taxon>Vibrionales</taxon>
        <taxon>Vibrionaceae</taxon>
        <taxon>Vibrio</taxon>
    </lineage>
</organism>
<proteinExistence type="predicted"/>
<evidence type="ECO:0000313" key="2">
    <source>
        <dbReference type="Proteomes" id="UP001058602"/>
    </source>
</evidence>
<dbReference type="InterPro" id="IPR019633">
    <property type="entry name" value="DUF2498"/>
</dbReference>
<dbReference type="InterPro" id="IPR038191">
    <property type="entry name" value="YciN_sf"/>
</dbReference>
<dbReference type="Proteomes" id="UP001058602">
    <property type="component" value="Chromosome 1"/>
</dbReference>
<dbReference type="RefSeq" id="WP_257083534.1">
    <property type="nucleotide sequence ID" value="NZ_CP102096.1"/>
</dbReference>
<name>A0ABY5LCL5_9VIBR</name>
<dbReference type="Pfam" id="PF10692">
    <property type="entry name" value="DUF2498"/>
    <property type="match status" value="1"/>
</dbReference>
<protein>
    <submittedName>
        <fullName evidence="1">YciN family protein</fullName>
    </submittedName>
</protein>
<dbReference type="EMBL" id="CP102096">
    <property type="protein sequence ID" value="UUM29744.1"/>
    <property type="molecule type" value="Genomic_DNA"/>
</dbReference>
<evidence type="ECO:0000313" key="1">
    <source>
        <dbReference type="EMBL" id="UUM29744.1"/>
    </source>
</evidence>
<keyword evidence="2" id="KW-1185">Reference proteome</keyword>
<accession>A0ABY5LCL5</accession>
<sequence length="83" mass="9688">MSEKKVISEFELLLIANHIIQEHDDYIDGMRAESVEEKEDVLVFKGHYFLDENGLPTANTTAVFNMFKYLAHHLSKEFTLEKQ</sequence>
<dbReference type="Gene3D" id="3.30.300.360">
    <property type="entry name" value="Protein of unknown function (DUF2498)"/>
    <property type="match status" value="1"/>
</dbReference>
<dbReference type="NCBIfam" id="NF008265">
    <property type="entry name" value="PRK11037.1"/>
    <property type="match status" value="1"/>
</dbReference>
<reference evidence="1" key="1">
    <citation type="submission" date="2022-07" db="EMBL/GenBank/DDBJ databases">
        <title>Complete genome of Vibrio japonicus strain JCM 31412T and phylogenomic assessment of the Nereis clade of the genus Vibrio.</title>
        <authorList>
            <person name="Shlafstein M.D."/>
            <person name="Emsley S.A."/>
            <person name="Ushijima B."/>
            <person name="Videau P."/>
            <person name="Saw J.H."/>
        </authorList>
    </citation>
    <scope>NUCLEOTIDE SEQUENCE</scope>
    <source>
        <strain evidence="1">JCM 31412</strain>
    </source>
</reference>
<gene>
    <name evidence="1" type="ORF">NP165_08440</name>
</gene>